<keyword evidence="5" id="KW-0812">Transmembrane</keyword>
<evidence type="ECO:0000256" key="7">
    <source>
        <dbReference type="ARBA" id="ARBA00022989"/>
    </source>
</evidence>
<dbReference type="Gene3D" id="3.40.50.2000">
    <property type="entry name" value="Glycogen Phosphorylase B"/>
    <property type="match status" value="2"/>
</dbReference>
<evidence type="ECO:0000256" key="2">
    <source>
        <dbReference type="ARBA" id="ARBA00009995"/>
    </source>
</evidence>
<comment type="caution">
    <text evidence="12">The sequence shown here is derived from an EMBL/GenBank/DDBJ whole genome shotgun (WGS) entry which is preliminary data.</text>
</comment>
<evidence type="ECO:0000313" key="13">
    <source>
        <dbReference type="Proteomes" id="UP001367676"/>
    </source>
</evidence>
<protein>
    <recommendedName>
        <fullName evidence="11">Erythromycin biosynthesis protein CIII-like C-terminal domain-containing protein</fullName>
    </recommendedName>
</protein>
<comment type="similarity">
    <text evidence="2">Belongs to the UDP-glycosyltransferase family.</text>
</comment>
<dbReference type="CDD" id="cd03784">
    <property type="entry name" value="GT1_Gtf-like"/>
    <property type="match status" value="2"/>
</dbReference>
<dbReference type="Proteomes" id="UP001367676">
    <property type="component" value="Unassembled WGS sequence"/>
</dbReference>
<evidence type="ECO:0000256" key="8">
    <source>
        <dbReference type="ARBA" id="ARBA00023136"/>
    </source>
</evidence>
<dbReference type="PANTHER" id="PTHR48043:SF145">
    <property type="entry name" value="FI06409P-RELATED"/>
    <property type="match status" value="1"/>
</dbReference>
<evidence type="ECO:0000256" key="3">
    <source>
        <dbReference type="ARBA" id="ARBA00022676"/>
    </source>
</evidence>
<dbReference type="Pfam" id="PF00201">
    <property type="entry name" value="UDPGT"/>
    <property type="match status" value="1"/>
</dbReference>
<keyword evidence="8" id="KW-0472">Membrane</keyword>
<evidence type="ECO:0000256" key="4">
    <source>
        <dbReference type="ARBA" id="ARBA00022679"/>
    </source>
</evidence>
<dbReference type="SUPFAM" id="SSF53756">
    <property type="entry name" value="UDP-Glycosyltransferase/glycogen phosphorylase"/>
    <property type="match status" value="2"/>
</dbReference>
<organism evidence="12 13">
    <name type="scientific">Parthenolecanium corni</name>
    <dbReference type="NCBI Taxonomy" id="536013"/>
    <lineage>
        <taxon>Eukaryota</taxon>
        <taxon>Metazoa</taxon>
        <taxon>Ecdysozoa</taxon>
        <taxon>Arthropoda</taxon>
        <taxon>Hexapoda</taxon>
        <taxon>Insecta</taxon>
        <taxon>Pterygota</taxon>
        <taxon>Neoptera</taxon>
        <taxon>Paraneoptera</taxon>
        <taxon>Hemiptera</taxon>
        <taxon>Sternorrhyncha</taxon>
        <taxon>Coccoidea</taxon>
        <taxon>Coccidae</taxon>
        <taxon>Parthenolecanium</taxon>
    </lineage>
</organism>
<keyword evidence="4" id="KW-0808">Transferase</keyword>
<reference evidence="12 13" key="1">
    <citation type="submission" date="2024-03" db="EMBL/GenBank/DDBJ databases">
        <title>Adaptation during the transition from Ophiocordyceps entomopathogen to insect associate is accompanied by gene loss and intensified selection.</title>
        <authorList>
            <person name="Ward C.M."/>
            <person name="Onetto C.A."/>
            <person name="Borneman A.R."/>
        </authorList>
    </citation>
    <scope>NUCLEOTIDE SEQUENCE [LARGE SCALE GENOMIC DNA]</scope>
    <source>
        <strain evidence="12">AWRI1</strain>
        <tissue evidence="12">Single Adult Female</tissue>
    </source>
</reference>
<sequence length="797" mass="89435">MNHAHCGYKASYTPNPAFLSLSNCTVLRTGLEPQPLQQQHPYAPPLPPPLADARARCQNGRSHFNFHEAMMKSLLAAGHQVTAVAPMSSKFSHENYTIINYINRVDDNEHPWAFAARQKLTSISLFLPGLNELRSNCHHILKLEEQINVTGNFDIMFVEMLPLFQCFLPLAKKSGIPVIGTMSLCSFMGPDLILGNPRNPSILPAMSSVVHTEMSFYERIENVIEEVKMKVFYFIEKQFKEKLFKELSSNQDLFNYAISLLFVNNHESILPTAQMPNTINIGGIQVKSALLQPLPEPLKIFIEGAENGVILFSLGSVTTTDSIEPEVLTALIRTFANITQRVIWKFSGQIDGLSKNVLLMDWIPQKEILAHENVKAFISHVGISSMYEAIYFGKPMIMMPVFCDQPGNAGLLMSLGVGKYLNFVKVTETELSEALNEVVNNSTYRENMKKLSHIFKDEPISPSEKVLFWTEYVLKHNGTTHLSSLAVDMPIYQYLLLDVTGNFDIMFVEMMPLFQCFLPLAKKSKIPVIGTMTMLSFMGPDLHLGNPRNPSILPAMSSVVHTKMSFYERIENIVEEMKMKIFYAYCEYIKKQYKVKLFNELFSDQDLFDYGVSLLFINNHESILPTAQMTNTINIGGINIKSAQLQPLPEPLKIFIEGAENGVILFSLGSVTTADSIEPEVLAALIRTFAKIPERVLWKFSGKIDGLSENVLLVDWLPQKEILAHENVKAFISHVGIASMYEAIYFGKPMILMPVCADQPGNAGLLMSLGVGEYLNFVKVTETELLEALNEVVNGSK</sequence>
<dbReference type="FunFam" id="3.40.50.2000:FF:000021">
    <property type="entry name" value="UDP-glucuronosyltransferase"/>
    <property type="match status" value="1"/>
</dbReference>
<evidence type="ECO:0000313" key="12">
    <source>
        <dbReference type="EMBL" id="KAK7574042.1"/>
    </source>
</evidence>
<keyword evidence="13" id="KW-1185">Reference proteome</keyword>
<keyword evidence="6" id="KW-0256">Endoplasmic reticulum</keyword>
<keyword evidence="9" id="KW-0325">Glycoprotein</keyword>
<evidence type="ECO:0000256" key="6">
    <source>
        <dbReference type="ARBA" id="ARBA00022824"/>
    </source>
</evidence>
<name>A0AAN9TIA4_9HEMI</name>
<evidence type="ECO:0000259" key="11">
    <source>
        <dbReference type="Pfam" id="PF06722"/>
    </source>
</evidence>
<accession>A0AAN9TIA4</accession>
<dbReference type="Pfam" id="PF06722">
    <property type="entry name" value="EryCIII-like_C"/>
    <property type="match status" value="1"/>
</dbReference>
<gene>
    <name evidence="12" type="ORF">V9T40_011233</name>
</gene>
<evidence type="ECO:0000256" key="5">
    <source>
        <dbReference type="ARBA" id="ARBA00022692"/>
    </source>
</evidence>
<evidence type="ECO:0000256" key="10">
    <source>
        <dbReference type="ARBA" id="ARBA00046288"/>
    </source>
</evidence>
<dbReference type="InterPro" id="IPR002213">
    <property type="entry name" value="UDP_glucos_trans"/>
</dbReference>
<feature type="domain" description="Erythromycin biosynthesis protein CIII-like C-terminal" evidence="11">
    <location>
        <begin position="704"/>
        <end position="794"/>
    </location>
</feature>
<dbReference type="GO" id="GO:0016758">
    <property type="term" value="F:hexosyltransferase activity"/>
    <property type="evidence" value="ECO:0007669"/>
    <property type="project" value="UniProtKB-ARBA"/>
</dbReference>
<comment type="subcellular location">
    <subcellularLocation>
        <location evidence="10">Endomembrane system</location>
        <topology evidence="10">Single-pass type I membrane protein</topology>
    </subcellularLocation>
    <subcellularLocation>
        <location evidence="1">Endoplasmic reticulum</location>
    </subcellularLocation>
</comment>
<dbReference type="AlphaFoldDB" id="A0AAN9TIA4"/>
<dbReference type="InterPro" id="IPR010610">
    <property type="entry name" value="EryCIII-like_C"/>
</dbReference>
<evidence type="ECO:0000256" key="1">
    <source>
        <dbReference type="ARBA" id="ARBA00004240"/>
    </source>
</evidence>
<keyword evidence="7" id="KW-1133">Transmembrane helix</keyword>
<dbReference type="InterPro" id="IPR050271">
    <property type="entry name" value="UDP-glycosyltransferase"/>
</dbReference>
<dbReference type="GO" id="GO:0005783">
    <property type="term" value="C:endoplasmic reticulum"/>
    <property type="evidence" value="ECO:0007669"/>
    <property type="project" value="UniProtKB-SubCell"/>
</dbReference>
<keyword evidence="3" id="KW-0328">Glycosyltransferase</keyword>
<evidence type="ECO:0000256" key="9">
    <source>
        <dbReference type="ARBA" id="ARBA00023180"/>
    </source>
</evidence>
<proteinExistence type="inferred from homology"/>
<dbReference type="GO" id="GO:0008194">
    <property type="term" value="F:UDP-glycosyltransferase activity"/>
    <property type="evidence" value="ECO:0007669"/>
    <property type="project" value="InterPro"/>
</dbReference>
<dbReference type="FunFam" id="3.40.50.2000:FF:000050">
    <property type="entry name" value="UDP-glucuronosyltransferase"/>
    <property type="match status" value="1"/>
</dbReference>
<dbReference type="PANTHER" id="PTHR48043">
    <property type="entry name" value="EG:EG0003.4 PROTEIN-RELATED"/>
    <property type="match status" value="1"/>
</dbReference>
<dbReference type="EMBL" id="JBBCAQ010000037">
    <property type="protein sequence ID" value="KAK7574042.1"/>
    <property type="molecule type" value="Genomic_DNA"/>
</dbReference>